<organism evidence="2 3">
    <name type="scientific">Candidatus Methylumidiphilus alinenensis</name>
    <dbReference type="NCBI Taxonomy" id="2202197"/>
    <lineage>
        <taxon>Bacteria</taxon>
        <taxon>Pseudomonadati</taxon>
        <taxon>Pseudomonadota</taxon>
        <taxon>Gammaproteobacteria</taxon>
        <taxon>Methylococcales</taxon>
        <taxon>Candidatus Methylumidiphilus</taxon>
    </lineage>
</organism>
<protein>
    <recommendedName>
        <fullName evidence="1">CdiI immunity protein domain-containing protein</fullName>
    </recommendedName>
</protein>
<dbReference type="Proteomes" id="UP000249396">
    <property type="component" value="Unassembled WGS sequence"/>
</dbReference>
<gene>
    <name evidence="2" type="ORF">DM484_26425</name>
</gene>
<dbReference type="EMBL" id="QJPH01000523">
    <property type="protein sequence ID" value="PZN71410.1"/>
    <property type="molecule type" value="Genomic_DNA"/>
</dbReference>
<reference evidence="2 3" key="1">
    <citation type="journal article" date="2018" name="Aquat. Microb. Ecol.">
        <title>Gammaproteobacterial methanotrophs dominate.</title>
        <authorList>
            <person name="Rissanen A.J."/>
            <person name="Saarenheimo J."/>
            <person name="Tiirola M."/>
            <person name="Peura S."/>
            <person name="Aalto S.L."/>
            <person name="Karvinen A."/>
            <person name="Nykanen H."/>
        </authorList>
    </citation>
    <scope>NUCLEOTIDE SEQUENCE [LARGE SCALE GENOMIC DNA]</scope>
    <source>
        <strain evidence="2">AMbin10</strain>
    </source>
</reference>
<sequence>MQSTKYPHLQSFLSGWFHQDFDIVGNSIEAIVDEFKQVSPAADAHAVAKDIRVFISTFEGQVDNEFGRDFEIDVDPREFAPSVEAFLEQIATRLETK</sequence>
<dbReference type="AlphaFoldDB" id="A0A2W4S6S3"/>
<evidence type="ECO:0000259" key="1">
    <source>
        <dbReference type="Pfam" id="PF18593"/>
    </source>
</evidence>
<evidence type="ECO:0000313" key="3">
    <source>
        <dbReference type="Proteomes" id="UP000249396"/>
    </source>
</evidence>
<name>A0A2W4S6S3_9GAMM</name>
<feature type="domain" description="CdiI immunity protein" evidence="1">
    <location>
        <begin position="5"/>
        <end position="94"/>
    </location>
</feature>
<comment type="caution">
    <text evidence="2">The sequence shown here is derived from an EMBL/GenBank/DDBJ whole genome shotgun (WGS) entry which is preliminary data.</text>
</comment>
<dbReference type="InterPro" id="IPR041129">
    <property type="entry name" value="CdiI_2"/>
</dbReference>
<evidence type="ECO:0000313" key="2">
    <source>
        <dbReference type="EMBL" id="PZN71410.1"/>
    </source>
</evidence>
<proteinExistence type="predicted"/>
<dbReference type="Pfam" id="PF18593">
    <property type="entry name" value="CdiI_2"/>
    <property type="match status" value="1"/>
</dbReference>
<accession>A0A2W4S6S3</accession>